<dbReference type="STRING" id="6279.A0A5S6PCM5"/>
<dbReference type="CTD" id="6098547"/>
<accession>A0A4E9FS51</accession>
<evidence type="ECO:0000256" key="1">
    <source>
        <dbReference type="SAM" id="Coils"/>
    </source>
</evidence>
<dbReference type="AlphaFoldDB" id="A0A4E9FS51"/>
<sequence>MSATVVLSARLAEEKLEAFLKEVQEMDLTLLEQMLTEKKPGDALLAVRGYDITSENYDVIRKVLIEKFGQSHIIKKSLYNESYSVKKNDRQWKITVEATERVLRQLEAMGENLEQSKRRIQRLKENNACLNCLQPGHTTINCKTRKHVCFYCKGHHNTTLCCTKHNDQAQSVEPIEEDRKTTKELIQ</sequence>
<dbReference type="OrthoDB" id="5864015at2759"/>
<dbReference type="Pfam" id="PF03564">
    <property type="entry name" value="DUF1759"/>
    <property type="match status" value="1"/>
</dbReference>
<dbReference type="InterPro" id="IPR005312">
    <property type="entry name" value="DUF1759"/>
</dbReference>
<keyword evidence="3" id="KW-1185">Reference proteome</keyword>
<reference evidence="3" key="1">
    <citation type="journal article" date="2007" name="Science">
        <title>Draft genome of the filarial nematode parasite Brugia malayi.</title>
        <authorList>
            <person name="Ghedin E."/>
            <person name="Wang S."/>
            <person name="Spiro D."/>
            <person name="Caler E."/>
            <person name="Zhao Q."/>
            <person name="Crabtree J."/>
            <person name="Allen J.E."/>
            <person name="Delcher A.L."/>
            <person name="Guiliano D.B."/>
            <person name="Miranda-Saavedra D."/>
            <person name="Angiuoli S.V."/>
            <person name="Creasy T."/>
            <person name="Amedeo P."/>
            <person name="Haas B."/>
            <person name="El-Sayed N.M."/>
            <person name="Wortman J.R."/>
            <person name="Feldblyum T."/>
            <person name="Tallon L."/>
            <person name="Schatz M."/>
            <person name="Shumway M."/>
            <person name="Koo H."/>
            <person name="Salzberg S.L."/>
            <person name="Schobel S."/>
            <person name="Pertea M."/>
            <person name="Pop M."/>
            <person name="White O."/>
            <person name="Barton G.J."/>
            <person name="Carlow C.K."/>
            <person name="Crawford M.J."/>
            <person name="Daub J."/>
            <person name="Dimmic M.W."/>
            <person name="Estes C.F."/>
            <person name="Foster J.M."/>
            <person name="Ganatra M."/>
            <person name="Gregory W.F."/>
            <person name="Johnson N.M."/>
            <person name="Jin J."/>
            <person name="Komuniecki R."/>
            <person name="Korf I."/>
            <person name="Kumar S."/>
            <person name="Laney S."/>
            <person name="Li B.W."/>
            <person name="Li W."/>
            <person name="Lindblom T.H."/>
            <person name="Lustigman S."/>
            <person name="Ma D."/>
            <person name="Maina C.V."/>
            <person name="Martin D.M."/>
            <person name="McCarter J.P."/>
            <person name="McReynolds L."/>
            <person name="Mitreva M."/>
            <person name="Nutman T.B."/>
            <person name="Parkinson J."/>
            <person name="Peregrin-Alvarez J.M."/>
            <person name="Poole C."/>
            <person name="Ren Q."/>
            <person name="Saunders L."/>
            <person name="Sluder A.E."/>
            <person name="Smith K."/>
            <person name="Stanke M."/>
            <person name="Unnasch T.R."/>
            <person name="Ware J."/>
            <person name="Wei A.D."/>
            <person name="Weil G."/>
            <person name="Williams D.J."/>
            <person name="Zhang Y."/>
            <person name="Williams S.A."/>
            <person name="Fraser-Liggett C."/>
            <person name="Slatko B."/>
            <person name="Blaxter M.L."/>
            <person name="Scott A.L."/>
        </authorList>
    </citation>
    <scope>NUCLEOTIDE SEQUENCE</scope>
    <source>
        <strain evidence="3">FR3</strain>
    </source>
</reference>
<evidence type="ECO:0000313" key="2">
    <source>
        <dbReference type="EMBL" id="VIP00153.1"/>
    </source>
</evidence>
<proteinExistence type="predicted"/>
<organism evidence="2">
    <name type="scientific">Brugia malayi</name>
    <name type="common">Filarial nematode worm</name>
    <dbReference type="NCBI Taxonomy" id="6279"/>
    <lineage>
        <taxon>Eukaryota</taxon>
        <taxon>Metazoa</taxon>
        <taxon>Ecdysozoa</taxon>
        <taxon>Nematoda</taxon>
        <taxon>Chromadorea</taxon>
        <taxon>Rhabditida</taxon>
        <taxon>Spirurina</taxon>
        <taxon>Spiruromorpha</taxon>
        <taxon>Filarioidea</taxon>
        <taxon>Onchocercidae</taxon>
        <taxon>Brugia</taxon>
    </lineage>
</organism>
<dbReference type="WBParaSite" id="Bm17148.1">
    <property type="protein sequence ID" value="Bm17148.1"/>
    <property type="gene ID" value="WBGene00268291"/>
</dbReference>
<feature type="coiled-coil region" evidence="1">
    <location>
        <begin position="96"/>
        <end position="133"/>
    </location>
</feature>
<dbReference type="GeneID" id="6098547"/>
<dbReference type="Proteomes" id="UP000006672">
    <property type="component" value="Unassembled WGS sequence"/>
</dbReference>
<keyword evidence="1" id="KW-0175">Coiled coil</keyword>
<dbReference type="RefSeq" id="XP_042938847.1">
    <property type="nucleotide sequence ID" value="XM_043082913.1"/>
</dbReference>
<accession>A0A5S6PCM5</accession>
<reference evidence="4" key="3">
    <citation type="submission" date="2019-12" db="UniProtKB">
        <authorList>
            <consortium name="WormBaseParasite"/>
        </authorList>
    </citation>
    <scope>IDENTIFICATION</scope>
</reference>
<evidence type="ECO:0000313" key="4">
    <source>
        <dbReference type="WBParaSite" id="Bm17148.1"/>
    </source>
</evidence>
<dbReference type="EMBL" id="CAAKNF010000016">
    <property type="protein sequence ID" value="VIP00153.1"/>
    <property type="molecule type" value="Genomic_DNA"/>
</dbReference>
<name>A0A4E9FS51_BRUMA</name>
<protein>
    <submittedName>
        <fullName evidence="2 4">Uncharacterized protein</fullName>
    </submittedName>
</protein>
<evidence type="ECO:0000313" key="3">
    <source>
        <dbReference type="Proteomes" id="UP000006672"/>
    </source>
</evidence>
<gene>
    <name evidence="2 4" type="primary">Bm17148</name>
    <name evidence="2" type="ORF">BM_BM17148</name>
</gene>
<reference evidence="2" key="2">
    <citation type="submission" date="2019-04" db="EMBL/GenBank/DDBJ databases">
        <authorList>
            <person name="Howe K."/>
            <person name="Paulini M."/>
            <person name="Williams G."/>
        </authorList>
    </citation>
    <scope>NUCLEOTIDE SEQUENCE [LARGE SCALE GENOMIC DNA]</scope>
    <source>
        <strain evidence="2">FR3</strain>
    </source>
</reference>
<dbReference type="KEGG" id="bmy:BM_BM17148"/>